<evidence type="ECO:0000313" key="1">
    <source>
        <dbReference type="EMBL" id="VDM79361.1"/>
    </source>
</evidence>
<dbReference type="AlphaFoldDB" id="A0A3P7J2I6"/>
<dbReference type="Proteomes" id="UP000270094">
    <property type="component" value="Unassembled WGS sequence"/>
</dbReference>
<gene>
    <name evidence="1" type="ORF">SVUK_LOCUS14359</name>
</gene>
<name>A0A3P7J2I6_STRVU</name>
<organism evidence="1 2">
    <name type="scientific">Strongylus vulgaris</name>
    <name type="common">Blood worm</name>
    <dbReference type="NCBI Taxonomy" id="40348"/>
    <lineage>
        <taxon>Eukaryota</taxon>
        <taxon>Metazoa</taxon>
        <taxon>Ecdysozoa</taxon>
        <taxon>Nematoda</taxon>
        <taxon>Chromadorea</taxon>
        <taxon>Rhabditida</taxon>
        <taxon>Rhabditina</taxon>
        <taxon>Rhabditomorpha</taxon>
        <taxon>Strongyloidea</taxon>
        <taxon>Strongylidae</taxon>
        <taxon>Strongylus</taxon>
    </lineage>
</organism>
<dbReference type="OrthoDB" id="5978072at2759"/>
<proteinExistence type="predicted"/>
<sequence length="81" mass="9680">MDNYQPTNPYQSRPCQQLIFLPKICKCEDVEFQFAEWGKMVQTVQKVDEPQFLAPNRRAVQEFNSRLVRTNIRHLIKLLEL</sequence>
<keyword evidence="2" id="KW-1185">Reference proteome</keyword>
<dbReference type="EMBL" id="UYYB01104861">
    <property type="protein sequence ID" value="VDM79361.1"/>
    <property type="molecule type" value="Genomic_DNA"/>
</dbReference>
<accession>A0A3P7J2I6</accession>
<evidence type="ECO:0000313" key="2">
    <source>
        <dbReference type="Proteomes" id="UP000270094"/>
    </source>
</evidence>
<protein>
    <submittedName>
        <fullName evidence="1">Uncharacterized protein</fullName>
    </submittedName>
</protein>
<reference evidence="1 2" key="1">
    <citation type="submission" date="2018-11" db="EMBL/GenBank/DDBJ databases">
        <authorList>
            <consortium name="Pathogen Informatics"/>
        </authorList>
    </citation>
    <scope>NUCLEOTIDE SEQUENCE [LARGE SCALE GENOMIC DNA]</scope>
</reference>